<evidence type="ECO:0000256" key="1">
    <source>
        <dbReference type="ARBA" id="ARBA00009437"/>
    </source>
</evidence>
<dbReference type="EMBL" id="CAMAPC010000010">
    <property type="protein sequence ID" value="CAH9060901.1"/>
    <property type="molecule type" value="Genomic_DNA"/>
</dbReference>
<comment type="caution">
    <text evidence="7">The sequence shown here is derived from an EMBL/GenBank/DDBJ whole genome shotgun (WGS) entry which is preliminary data.</text>
</comment>
<dbReference type="SUPFAM" id="SSF53850">
    <property type="entry name" value="Periplasmic binding protein-like II"/>
    <property type="match status" value="1"/>
</dbReference>
<evidence type="ECO:0000256" key="5">
    <source>
        <dbReference type="SAM" id="Coils"/>
    </source>
</evidence>
<dbReference type="Pfam" id="PF00126">
    <property type="entry name" value="HTH_1"/>
    <property type="match status" value="1"/>
</dbReference>
<dbReference type="FunFam" id="1.10.10.10:FF:000001">
    <property type="entry name" value="LysR family transcriptional regulator"/>
    <property type="match status" value="1"/>
</dbReference>
<dbReference type="PROSITE" id="PS50931">
    <property type="entry name" value="HTH_LYSR"/>
    <property type="match status" value="1"/>
</dbReference>
<dbReference type="PANTHER" id="PTHR30537:SF10">
    <property type="entry name" value="TRANSCRIPTIONAL REGULATOR-RELATED"/>
    <property type="match status" value="1"/>
</dbReference>
<dbReference type="GO" id="GO:0006351">
    <property type="term" value="P:DNA-templated transcription"/>
    <property type="evidence" value="ECO:0007669"/>
    <property type="project" value="TreeGrafter"/>
</dbReference>
<dbReference type="InterPro" id="IPR058163">
    <property type="entry name" value="LysR-type_TF_proteobact-type"/>
</dbReference>
<dbReference type="FunFam" id="3.40.190.290:FF:000001">
    <property type="entry name" value="Transcriptional regulator, LysR family"/>
    <property type="match status" value="1"/>
</dbReference>
<dbReference type="InterPro" id="IPR036388">
    <property type="entry name" value="WH-like_DNA-bd_sf"/>
</dbReference>
<sequence length="294" mass="33133">MLDRWTGIDEFVAVATLGSFTLAAKNLSTSVAQVSRRVKELEQQLNHQLLTRTTRTLTLTQEGKVFLTHARHLQHAYNDAQLALRQRDQQPSGVLKLTAPVMFGEHYIMPLVHDFMRKYPKVSVEMQLSNEQLDIVAAGIDVAIRLGHLKDSSLRARKLSSRRTLVCAAPGYITNHGQPHSLNELSQHTCLIGNSRTWRFLDCAKERNITVHGNLICNSGWALLDAACKGMGLVQLPHYYVQAALQKGQLIELLPKFKPEAEGVWAVYPPRQYVPTSLRLLLDHFVQEFIHSNA</sequence>
<dbReference type="Gene3D" id="3.40.190.290">
    <property type="match status" value="1"/>
</dbReference>
<dbReference type="GO" id="GO:0043565">
    <property type="term" value="F:sequence-specific DNA binding"/>
    <property type="evidence" value="ECO:0007669"/>
    <property type="project" value="TreeGrafter"/>
</dbReference>
<evidence type="ECO:0000256" key="2">
    <source>
        <dbReference type="ARBA" id="ARBA00023015"/>
    </source>
</evidence>
<keyword evidence="5" id="KW-0175">Coiled coil</keyword>
<evidence type="ECO:0000259" key="6">
    <source>
        <dbReference type="PROSITE" id="PS50931"/>
    </source>
</evidence>
<dbReference type="InterPro" id="IPR000847">
    <property type="entry name" value="LysR_HTH_N"/>
</dbReference>
<organism evidence="7 8">
    <name type="scientific">Pseudoalteromonas holothuriae</name>
    <dbReference type="NCBI Taxonomy" id="2963714"/>
    <lineage>
        <taxon>Bacteria</taxon>
        <taxon>Pseudomonadati</taxon>
        <taxon>Pseudomonadota</taxon>
        <taxon>Gammaproteobacteria</taxon>
        <taxon>Alteromonadales</taxon>
        <taxon>Pseudoalteromonadaceae</taxon>
        <taxon>Pseudoalteromonas</taxon>
    </lineage>
</organism>
<keyword evidence="3" id="KW-0238">DNA-binding</keyword>
<dbReference type="AlphaFoldDB" id="A0A9W4W0S5"/>
<dbReference type="Pfam" id="PF03466">
    <property type="entry name" value="LysR_substrate"/>
    <property type="match status" value="1"/>
</dbReference>
<accession>A0A9W4W0S5</accession>
<dbReference type="GO" id="GO:0003700">
    <property type="term" value="F:DNA-binding transcription factor activity"/>
    <property type="evidence" value="ECO:0007669"/>
    <property type="project" value="InterPro"/>
</dbReference>
<keyword evidence="4" id="KW-0804">Transcription</keyword>
<reference evidence="7" key="1">
    <citation type="submission" date="2022-07" db="EMBL/GenBank/DDBJ databases">
        <authorList>
            <person name="Criscuolo A."/>
        </authorList>
    </citation>
    <scope>NUCLEOTIDE SEQUENCE</scope>
    <source>
        <strain evidence="7">CIP111854</strain>
    </source>
</reference>
<dbReference type="InterPro" id="IPR036390">
    <property type="entry name" value="WH_DNA-bd_sf"/>
</dbReference>
<evidence type="ECO:0000256" key="4">
    <source>
        <dbReference type="ARBA" id="ARBA00023163"/>
    </source>
</evidence>
<keyword evidence="8" id="KW-1185">Reference proteome</keyword>
<evidence type="ECO:0000256" key="3">
    <source>
        <dbReference type="ARBA" id="ARBA00023125"/>
    </source>
</evidence>
<feature type="domain" description="HTH lysR-type" evidence="6">
    <location>
        <begin position="11"/>
        <end position="60"/>
    </location>
</feature>
<name>A0A9W4W0S5_9GAMM</name>
<dbReference type="Proteomes" id="UP001152467">
    <property type="component" value="Unassembled WGS sequence"/>
</dbReference>
<dbReference type="PANTHER" id="PTHR30537">
    <property type="entry name" value="HTH-TYPE TRANSCRIPTIONAL REGULATOR"/>
    <property type="match status" value="1"/>
</dbReference>
<feature type="coiled-coil region" evidence="5">
    <location>
        <begin position="24"/>
        <end position="51"/>
    </location>
</feature>
<dbReference type="SUPFAM" id="SSF46785">
    <property type="entry name" value="Winged helix' DNA-binding domain"/>
    <property type="match status" value="1"/>
</dbReference>
<dbReference type="InterPro" id="IPR005119">
    <property type="entry name" value="LysR_subst-bd"/>
</dbReference>
<proteinExistence type="inferred from homology"/>
<evidence type="ECO:0000313" key="7">
    <source>
        <dbReference type="EMBL" id="CAH9060901.1"/>
    </source>
</evidence>
<gene>
    <name evidence="7" type="primary">pgrR</name>
    <name evidence="7" type="ORF">PSECIP111854_02700</name>
</gene>
<protein>
    <submittedName>
        <fullName evidence="7">HTH-type transcriptional regulator PgrR</fullName>
    </submittedName>
</protein>
<comment type="similarity">
    <text evidence="1">Belongs to the LysR transcriptional regulatory family.</text>
</comment>
<dbReference type="Gene3D" id="1.10.10.10">
    <property type="entry name" value="Winged helix-like DNA-binding domain superfamily/Winged helix DNA-binding domain"/>
    <property type="match status" value="1"/>
</dbReference>
<evidence type="ECO:0000313" key="8">
    <source>
        <dbReference type="Proteomes" id="UP001152467"/>
    </source>
</evidence>
<keyword evidence="2" id="KW-0805">Transcription regulation</keyword>